<proteinExistence type="predicted"/>
<dbReference type="EMBL" id="BPWL01000009">
    <property type="protein sequence ID" value="GJJ14150.1"/>
    <property type="molecule type" value="Genomic_DNA"/>
</dbReference>
<dbReference type="Proteomes" id="UP001050691">
    <property type="component" value="Unassembled WGS sequence"/>
</dbReference>
<name>A0AAV5AMS8_9AGAM</name>
<reference evidence="1" key="1">
    <citation type="submission" date="2021-10" db="EMBL/GenBank/DDBJ databases">
        <title>De novo Genome Assembly of Clathrus columnatus (Basidiomycota, Fungi) Using Illumina and Nanopore Sequence Data.</title>
        <authorList>
            <person name="Ogiso-Tanaka E."/>
            <person name="Itagaki H."/>
            <person name="Hosoya T."/>
            <person name="Hosaka K."/>
        </authorList>
    </citation>
    <scope>NUCLEOTIDE SEQUENCE</scope>
    <source>
        <strain evidence="1">MO-923</strain>
    </source>
</reference>
<organism evidence="1 2">
    <name type="scientific">Clathrus columnatus</name>
    <dbReference type="NCBI Taxonomy" id="1419009"/>
    <lineage>
        <taxon>Eukaryota</taxon>
        <taxon>Fungi</taxon>
        <taxon>Dikarya</taxon>
        <taxon>Basidiomycota</taxon>
        <taxon>Agaricomycotina</taxon>
        <taxon>Agaricomycetes</taxon>
        <taxon>Phallomycetidae</taxon>
        <taxon>Phallales</taxon>
        <taxon>Clathraceae</taxon>
        <taxon>Clathrus</taxon>
    </lineage>
</organism>
<protein>
    <recommendedName>
        <fullName evidence="3">BTB domain-containing protein</fullName>
    </recommendedName>
</protein>
<keyword evidence="2" id="KW-1185">Reference proteome</keyword>
<dbReference type="AlphaFoldDB" id="A0AAV5AMS8"/>
<evidence type="ECO:0000313" key="2">
    <source>
        <dbReference type="Proteomes" id="UP001050691"/>
    </source>
</evidence>
<evidence type="ECO:0008006" key="3">
    <source>
        <dbReference type="Google" id="ProtNLM"/>
    </source>
</evidence>
<evidence type="ECO:0000313" key="1">
    <source>
        <dbReference type="EMBL" id="GJJ14150.1"/>
    </source>
</evidence>
<comment type="caution">
    <text evidence="1">The sequence shown here is derived from an EMBL/GenBank/DDBJ whole genome shotgun (WGS) entry which is preliminary data.</text>
</comment>
<accession>A0AAV5AMS8</accession>
<sequence>MSEPDSRLDIDCSTPIPKIQRCLSIYLEDANIALVTGDNVAFCVHRSVIRRLSVVISNMLEVCNVSKNDGGQNLDEIETFENLPVVRISDSSHVVFDFFQMVYDQKPILSAVQDYERVAALMIFCHKYMIDTTFERIISYLRYSFPDKLADWKSSSQTDLLDSEEVIHILLGATTANAKILIPSCLYLVVSKSKPKAHLYKLPQPLLLQYCQGFSQLSLYHFDFYESILEDLVTPSMVCREPKCNTQWNIFKKDIRSFFHNRGWISDPDPLLLLTRVYTNARKDVGYCLGCQNAIDVLFETALNELWDSLPHIFGIAKNWDTIRRETRFTDPSGFTLA</sequence>
<gene>
    <name evidence="1" type="ORF">Clacol_008410</name>
</gene>